<keyword evidence="8" id="KW-0186">Copper</keyword>
<dbReference type="EMBL" id="PTJD01000006">
    <property type="protein sequence ID" value="PPK95231.1"/>
    <property type="molecule type" value="Genomic_DNA"/>
</dbReference>
<comment type="catalytic activity">
    <reaction evidence="9">
        <text>adenosine + H2O + H(+) = inosine + NH4(+)</text>
        <dbReference type="Rhea" id="RHEA:24408"/>
        <dbReference type="ChEBI" id="CHEBI:15377"/>
        <dbReference type="ChEBI" id="CHEBI:15378"/>
        <dbReference type="ChEBI" id="CHEBI:16335"/>
        <dbReference type="ChEBI" id="CHEBI:17596"/>
        <dbReference type="ChEBI" id="CHEBI:28938"/>
        <dbReference type="EC" id="3.5.4.4"/>
    </reaction>
    <physiologicalReaction direction="left-to-right" evidence="9">
        <dbReference type="Rhea" id="RHEA:24409"/>
    </physiologicalReaction>
</comment>
<evidence type="ECO:0000256" key="1">
    <source>
        <dbReference type="ARBA" id="ARBA00000553"/>
    </source>
</evidence>
<evidence type="ECO:0000256" key="8">
    <source>
        <dbReference type="ARBA" id="ARBA00023008"/>
    </source>
</evidence>
<dbReference type="GO" id="GO:0017061">
    <property type="term" value="F:S-methyl-5-thioadenosine phosphorylase activity"/>
    <property type="evidence" value="ECO:0007669"/>
    <property type="project" value="UniProtKB-EC"/>
</dbReference>
<dbReference type="GO" id="GO:0016787">
    <property type="term" value="F:hydrolase activity"/>
    <property type="evidence" value="ECO:0007669"/>
    <property type="project" value="UniProtKB-KW"/>
</dbReference>
<dbReference type="Proteomes" id="UP000239485">
    <property type="component" value="Unassembled WGS sequence"/>
</dbReference>
<dbReference type="NCBIfam" id="TIGR00726">
    <property type="entry name" value="peptidoglycan editing factor PgeF"/>
    <property type="match status" value="1"/>
</dbReference>
<evidence type="ECO:0000256" key="4">
    <source>
        <dbReference type="ARBA" id="ARBA00022679"/>
    </source>
</evidence>
<dbReference type="GO" id="GO:0005507">
    <property type="term" value="F:copper ion binding"/>
    <property type="evidence" value="ECO:0007669"/>
    <property type="project" value="TreeGrafter"/>
</dbReference>
<gene>
    <name evidence="13" type="ORF">CLV92_10652</name>
</gene>
<dbReference type="RefSeq" id="WP_211291017.1">
    <property type="nucleotide sequence ID" value="NZ_PTJD01000006.1"/>
</dbReference>
<evidence type="ECO:0000256" key="9">
    <source>
        <dbReference type="ARBA" id="ARBA00047989"/>
    </source>
</evidence>
<evidence type="ECO:0000256" key="3">
    <source>
        <dbReference type="ARBA" id="ARBA00007353"/>
    </source>
</evidence>
<dbReference type="InterPro" id="IPR003730">
    <property type="entry name" value="Cu_polyphenol_OxRdtase"/>
</dbReference>
<comment type="function">
    <text evidence="2">Purine nucleoside enzyme that catalyzes the phosphorolysis of adenosine and inosine nucleosides, yielding D-ribose 1-phosphate and the respective free bases, adenine and hypoxanthine. Also catalyzes the phosphorolysis of S-methyl-5'-thioadenosine into adenine and S-methyl-5-thio-alpha-D-ribose 1-phosphate. Also has adenosine deaminase activity.</text>
</comment>
<dbReference type="PANTHER" id="PTHR30616">
    <property type="entry name" value="UNCHARACTERIZED PROTEIN YFIH"/>
    <property type="match status" value="1"/>
</dbReference>
<evidence type="ECO:0000256" key="7">
    <source>
        <dbReference type="ARBA" id="ARBA00022833"/>
    </source>
</evidence>
<dbReference type="InterPro" id="IPR038371">
    <property type="entry name" value="Cu_polyphenol_OxRdtase_sf"/>
</dbReference>
<dbReference type="CDD" id="cd16833">
    <property type="entry name" value="YfiH"/>
    <property type="match status" value="1"/>
</dbReference>
<proteinExistence type="inferred from homology"/>
<dbReference type="AlphaFoldDB" id="A0A2S6IM28"/>
<reference evidence="13 14" key="1">
    <citation type="submission" date="2018-02" db="EMBL/GenBank/DDBJ databases">
        <title>Genomic Encyclopedia of Archaeal and Bacterial Type Strains, Phase II (KMG-II): from individual species to whole genera.</title>
        <authorList>
            <person name="Goeker M."/>
        </authorList>
    </citation>
    <scope>NUCLEOTIDE SEQUENCE [LARGE SCALE GENOMIC DNA]</scope>
    <source>
        <strain evidence="13 14">DSM 22857</strain>
    </source>
</reference>
<evidence type="ECO:0000256" key="12">
    <source>
        <dbReference type="RuleBase" id="RU361274"/>
    </source>
</evidence>
<comment type="similarity">
    <text evidence="3 12">Belongs to the purine nucleoside phosphorylase YfiH/LACC1 family.</text>
</comment>
<comment type="caution">
    <text evidence="13">The sequence shown here is derived from an EMBL/GenBank/DDBJ whole genome shotgun (WGS) entry which is preliminary data.</text>
</comment>
<keyword evidence="14" id="KW-1185">Reference proteome</keyword>
<dbReference type="PANTHER" id="PTHR30616:SF2">
    <property type="entry name" value="PURINE NUCLEOSIDE PHOSPHORYLASE LACC1"/>
    <property type="match status" value="1"/>
</dbReference>
<evidence type="ECO:0000313" key="13">
    <source>
        <dbReference type="EMBL" id="PPK95231.1"/>
    </source>
</evidence>
<evidence type="ECO:0000256" key="2">
    <source>
        <dbReference type="ARBA" id="ARBA00003215"/>
    </source>
</evidence>
<dbReference type="Pfam" id="PF02578">
    <property type="entry name" value="Cu-oxidase_4"/>
    <property type="match status" value="1"/>
</dbReference>
<dbReference type="InterPro" id="IPR011324">
    <property type="entry name" value="Cytotoxic_necrot_fac-like_cat"/>
</dbReference>
<dbReference type="Gene3D" id="3.60.140.10">
    <property type="entry name" value="CNF1/YfiH-like putative cysteine hydrolases"/>
    <property type="match status" value="1"/>
</dbReference>
<protein>
    <recommendedName>
        <fullName evidence="12">Purine nucleoside phosphorylase</fullName>
    </recommendedName>
</protein>
<comment type="catalytic activity">
    <reaction evidence="1">
        <text>inosine + phosphate = alpha-D-ribose 1-phosphate + hypoxanthine</text>
        <dbReference type="Rhea" id="RHEA:27646"/>
        <dbReference type="ChEBI" id="CHEBI:17368"/>
        <dbReference type="ChEBI" id="CHEBI:17596"/>
        <dbReference type="ChEBI" id="CHEBI:43474"/>
        <dbReference type="ChEBI" id="CHEBI:57720"/>
        <dbReference type="EC" id="2.4.2.1"/>
    </reaction>
    <physiologicalReaction direction="left-to-right" evidence="1">
        <dbReference type="Rhea" id="RHEA:27647"/>
    </physiologicalReaction>
</comment>
<accession>A0A2S6IM28</accession>
<keyword evidence="4" id="KW-0808">Transferase</keyword>
<dbReference type="SUPFAM" id="SSF64438">
    <property type="entry name" value="CNF1/YfiH-like putative cysteine hydrolases"/>
    <property type="match status" value="1"/>
</dbReference>
<name>A0A2S6IM28_9ACTN</name>
<evidence type="ECO:0000256" key="11">
    <source>
        <dbReference type="ARBA" id="ARBA00049893"/>
    </source>
</evidence>
<evidence type="ECO:0000256" key="10">
    <source>
        <dbReference type="ARBA" id="ARBA00048968"/>
    </source>
</evidence>
<evidence type="ECO:0000313" key="14">
    <source>
        <dbReference type="Proteomes" id="UP000239485"/>
    </source>
</evidence>
<evidence type="ECO:0000256" key="5">
    <source>
        <dbReference type="ARBA" id="ARBA00022723"/>
    </source>
</evidence>
<comment type="catalytic activity">
    <reaction evidence="11">
        <text>S-methyl-5'-thioadenosine + phosphate = 5-(methylsulfanyl)-alpha-D-ribose 1-phosphate + adenine</text>
        <dbReference type="Rhea" id="RHEA:11852"/>
        <dbReference type="ChEBI" id="CHEBI:16708"/>
        <dbReference type="ChEBI" id="CHEBI:17509"/>
        <dbReference type="ChEBI" id="CHEBI:43474"/>
        <dbReference type="ChEBI" id="CHEBI:58533"/>
        <dbReference type="EC" id="2.4.2.28"/>
    </reaction>
    <physiologicalReaction direction="left-to-right" evidence="11">
        <dbReference type="Rhea" id="RHEA:11853"/>
    </physiologicalReaction>
</comment>
<keyword evidence="6" id="KW-0378">Hydrolase</keyword>
<keyword evidence="7" id="KW-0862">Zinc</keyword>
<sequence>MTGGAAAGGLDLLPAGFPGNVRGAFTTRSGGGGAAPFAGLNLGDHVGDDPAVVGANREAVRRALGASALVIPRQVHGAEVAHVREAPPGPLGGSGLEVDALVTDRPGIALGVVVADCVPVLLADPAAGLVGVAHAGRPGMVAGVVPAVVAALRDLGARSVQAVTGPAVCGGCYEVPAAMREDVSARVPAARAVTRHGTPAVDVVAGVTSQLLALGVEVRRVPGCTAEDGRFFSYRRDGRTGRFAGVVVAGPAAAGPGQR</sequence>
<keyword evidence="5" id="KW-0479">Metal-binding</keyword>
<comment type="catalytic activity">
    <reaction evidence="10">
        <text>adenosine + phosphate = alpha-D-ribose 1-phosphate + adenine</text>
        <dbReference type="Rhea" id="RHEA:27642"/>
        <dbReference type="ChEBI" id="CHEBI:16335"/>
        <dbReference type="ChEBI" id="CHEBI:16708"/>
        <dbReference type="ChEBI" id="CHEBI:43474"/>
        <dbReference type="ChEBI" id="CHEBI:57720"/>
        <dbReference type="EC" id="2.4.2.1"/>
    </reaction>
    <physiologicalReaction direction="left-to-right" evidence="10">
        <dbReference type="Rhea" id="RHEA:27643"/>
    </physiologicalReaction>
</comment>
<organism evidence="13 14">
    <name type="scientific">Kineococcus xinjiangensis</name>
    <dbReference type="NCBI Taxonomy" id="512762"/>
    <lineage>
        <taxon>Bacteria</taxon>
        <taxon>Bacillati</taxon>
        <taxon>Actinomycetota</taxon>
        <taxon>Actinomycetes</taxon>
        <taxon>Kineosporiales</taxon>
        <taxon>Kineosporiaceae</taxon>
        <taxon>Kineococcus</taxon>
    </lineage>
</organism>
<evidence type="ECO:0000256" key="6">
    <source>
        <dbReference type="ARBA" id="ARBA00022801"/>
    </source>
</evidence>